<organism evidence="2">
    <name type="scientific">Anguilla anguilla</name>
    <name type="common">European freshwater eel</name>
    <name type="synonym">Muraena anguilla</name>
    <dbReference type="NCBI Taxonomy" id="7936"/>
    <lineage>
        <taxon>Eukaryota</taxon>
        <taxon>Metazoa</taxon>
        <taxon>Chordata</taxon>
        <taxon>Craniata</taxon>
        <taxon>Vertebrata</taxon>
        <taxon>Euteleostomi</taxon>
        <taxon>Actinopterygii</taxon>
        <taxon>Neopterygii</taxon>
        <taxon>Teleostei</taxon>
        <taxon>Anguilliformes</taxon>
        <taxon>Anguillidae</taxon>
        <taxon>Anguilla</taxon>
    </lineage>
</organism>
<sequence length="21" mass="2424">MLSKKKRFSTSVLCGKQKPWA</sequence>
<reference evidence="2" key="1">
    <citation type="submission" date="2014-11" db="EMBL/GenBank/DDBJ databases">
        <authorList>
            <person name="Amaro Gonzalez C."/>
        </authorList>
    </citation>
    <scope>NUCLEOTIDE SEQUENCE</scope>
</reference>
<reference evidence="2" key="2">
    <citation type="journal article" date="2015" name="Fish Shellfish Immunol.">
        <title>Early steps in the European eel (Anguilla anguilla)-Vibrio vulnificus interaction in the gills: Role of the RtxA13 toxin.</title>
        <authorList>
            <person name="Callol A."/>
            <person name="Pajuelo D."/>
            <person name="Ebbesson L."/>
            <person name="Teles M."/>
            <person name="MacKenzie S."/>
            <person name="Amaro C."/>
        </authorList>
    </citation>
    <scope>NUCLEOTIDE SEQUENCE</scope>
</reference>
<proteinExistence type="predicted"/>
<evidence type="ECO:0000256" key="1">
    <source>
        <dbReference type="SAM" id="MobiDB-lite"/>
    </source>
</evidence>
<evidence type="ECO:0000313" key="2">
    <source>
        <dbReference type="EMBL" id="JAH64003.1"/>
    </source>
</evidence>
<name>A0A0E9UGA1_ANGAN</name>
<accession>A0A0E9UGA1</accession>
<dbReference type="EMBL" id="GBXM01044574">
    <property type="protein sequence ID" value="JAH64003.1"/>
    <property type="molecule type" value="Transcribed_RNA"/>
</dbReference>
<protein>
    <submittedName>
        <fullName evidence="2">Uncharacterized protein</fullName>
    </submittedName>
</protein>
<dbReference type="AlphaFoldDB" id="A0A0E9UGA1"/>
<feature type="region of interest" description="Disordered" evidence="1">
    <location>
        <begin position="1"/>
        <end position="21"/>
    </location>
</feature>